<protein>
    <recommendedName>
        <fullName evidence="5">Flo11 domain-containing protein</fullName>
    </recommendedName>
</protein>
<feature type="chain" id="PRO_5023117736" description="Flo11 domain-containing protein" evidence="2">
    <location>
        <begin position="27"/>
        <end position="290"/>
    </location>
</feature>
<dbReference type="Proteomes" id="UP000398389">
    <property type="component" value="Unassembled WGS sequence"/>
</dbReference>
<feature type="signal peptide" evidence="2">
    <location>
        <begin position="1"/>
        <end position="26"/>
    </location>
</feature>
<name>A0A5E8AYG8_9ASCO</name>
<evidence type="ECO:0008006" key="5">
    <source>
        <dbReference type="Google" id="ProtNLM"/>
    </source>
</evidence>
<keyword evidence="4" id="KW-1185">Reference proteome</keyword>
<keyword evidence="2" id="KW-0732">Signal</keyword>
<gene>
    <name evidence="3" type="ORF">SAPINGB_P000260</name>
</gene>
<feature type="region of interest" description="Disordered" evidence="1">
    <location>
        <begin position="234"/>
        <end position="253"/>
    </location>
</feature>
<dbReference type="RefSeq" id="XP_031850875.1">
    <property type="nucleotide sequence ID" value="XM_031994984.1"/>
</dbReference>
<organism evidence="3 4">
    <name type="scientific">Magnusiomyces paraingens</name>
    <dbReference type="NCBI Taxonomy" id="2606893"/>
    <lineage>
        <taxon>Eukaryota</taxon>
        <taxon>Fungi</taxon>
        <taxon>Dikarya</taxon>
        <taxon>Ascomycota</taxon>
        <taxon>Saccharomycotina</taxon>
        <taxon>Dipodascomycetes</taxon>
        <taxon>Dipodascales</taxon>
        <taxon>Dipodascaceae</taxon>
        <taxon>Magnusiomyces</taxon>
    </lineage>
</organism>
<dbReference type="EMBL" id="CABVLU010000001">
    <property type="protein sequence ID" value="VVT44016.1"/>
    <property type="molecule type" value="Genomic_DNA"/>
</dbReference>
<dbReference type="AlphaFoldDB" id="A0A5E8AYG8"/>
<dbReference type="GeneID" id="43579084"/>
<reference evidence="3 4" key="1">
    <citation type="submission" date="2019-09" db="EMBL/GenBank/DDBJ databases">
        <authorList>
            <person name="Brejova B."/>
        </authorList>
    </citation>
    <scope>NUCLEOTIDE SEQUENCE [LARGE SCALE GENOMIC DNA]</scope>
</reference>
<sequence length="290" mass="29018">MVSFKLFSGAIAALFTVALSASPVAASEEWGSFSGQVSSVSYISGTEYSLVSDLTISLNSGWSLADLQGRTSGQIVNKTIAYNTADSKYYATIGYTATSSNTTDSQICFEPVPIAISLNQEVDGSKQGRIVNGYFFIGCVDKTKIEGLSESSSSSSSSSSIASTTSLSSASISTISASAISSSAISSSAISSSKASSSSAAASSIASSEAKETTSAKTTSVKATSATETSTIETSAAISSGSTTENSGSSTEANSTVSSTIVQANAGSSLCAVSSSVAAGLLIMAVTFLF</sequence>
<evidence type="ECO:0000313" key="4">
    <source>
        <dbReference type="Proteomes" id="UP000398389"/>
    </source>
</evidence>
<evidence type="ECO:0000313" key="3">
    <source>
        <dbReference type="EMBL" id="VVT44016.1"/>
    </source>
</evidence>
<proteinExistence type="predicted"/>
<evidence type="ECO:0000256" key="1">
    <source>
        <dbReference type="SAM" id="MobiDB-lite"/>
    </source>
</evidence>
<dbReference type="OrthoDB" id="10518994at2759"/>
<accession>A0A5E8AYG8</accession>
<evidence type="ECO:0000256" key="2">
    <source>
        <dbReference type="SAM" id="SignalP"/>
    </source>
</evidence>